<accession>A0A3S5AYX8</accession>
<protein>
    <submittedName>
        <fullName evidence="1">Uncharacterized protein</fullName>
    </submittedName>
</protein>
<reference evidence="1" key="1">
    <citation type="submission" date="2018-11" db="EMBL/GenBank/DDBJ databases">
        <authorList>
            <consortium name="Pathogen Informatics"/>
        </authorList>
    </citation>
    <scope>NUCLEOTIDE SEQUENCE</scope>
</reference>
<keyword evidence="2" id="KW-1185">Reference proteome</keyword>
<name>A0A3S5AYX8_9PLAT</name>
<sequence length="114" mass="11923">MLISPESDEETVEKYIASGKTSIGGSIPAICSSSSASDVTAIINEEHKPHLLPSTSNKPMQTYGLVSTDYASSEEEIAQFTPEALSSSGDINADSLEHISSVGQLKKAISAYGS</sequence>
<organism evidence="1 2">
    <name type="scientific">Protopolystoma xenopodis</name>
    <dbReference type="NCBI Taxonomy" id="117903"/>
    <lineage>
        <taxon>Eukaryota</taxon>
        <taxon>Metazoa</taxon>
        <taxon>Spiralia</taxon>
        <taxon>Lophotrochozoa</taxon>
        <taxon>Platyhelminthes</taxon>
        <taxon>Monogenea</taxon>
        <taxon>Polyopisthocotylea</taxon>
        <taxon>Polystomatidea</taxon>
        <taxon>Polystomatidae</taxon>
        <taxon>Protopolystoma</taxon>
    </lineage>
</organism>
<comment type="caution">
    <text evidence="1">The sequence shown here is derived from an EMBL/GenBank/DDBJ whole genome shotgun (WGS) entry which is preliminary data.</text>
</comment>
<dbReference type="Proteomes" id="UP000784294">
    <property type="component" value="Unassembled WGS sequence"/>
</dbReference>
<dbReference type="EMBL" id="CAAALY010267950">
    <property type="protein sequence ID" value="VEL41123.1"/>
    <property type="molecule type" value="Genomic_DNA"/>
</dbReference>
<evidence type="ECO:0000313" key="2">
    <source>
        <dbReference type="Proteomes" id="UP000784294"/>
    </source>
</evidence>
<proteinExistence type="predicted"/>
<evidence type="ECO:0000313" key="1">
    <source>
        <dbReference type="EMBL" id="VEL41123.1"/>
    </source>
</evidence>
<dbReference type="AlphaFoldDB" id="A0A3S5AYX8"/>
<gene>
    <name evidence="1" type="ORF">PXEA_LOCUS34563</name>
</gene>